<organism evidence="14 15">
    <name type="scientific">Micropruina glycogenica</name>
    <dbReference type="NCBI Taxonomy" id="75385"/>
    <lineage>
        <taxon>Bacteria</taxon>
        <taxon>Bacillati</taxon>
        <taxon>Actinomycetota</taxon>
        <taxon>Actinomycetes</taxon>
        <taxon>Propionibacteriales</taxon>
        <taxon>Nocardioidaceae</taxon>
        <taxon>Micropruina</taxon>
    </lineage>
</organism>
<dbReference type="PANTHER" id="PTHR10909">
    <property type="entry name" value="ELECTRON TRANSPORT OXIDOREDUCTASE"/>
    <property type="match status" value="1"/>
</dbReference>
<dbReference type="SUPFAM" id="SSF56645">
    <property type="entry name" value="Acyl-CoA dehydrogenase NM domain-like"/>
    <property type="match status" value="1"/>
</dbReference>
<dbReference type="InterPro" id="IPR002655">
    <property type="entry name" value="Acyl-CoA_oxidase_C"/>
</dbReference>
<gene>
    <name evidence="14" type="ORF">MPLG2_3865</name>
</gene>
<reference evidence="14 15" key="1">
    <citation type="submission" date="2018-02" db="EMBL/GenBank/DDBJ databases">
        <authorList>
            <person name="Cohen D.B."/>
            <person name="Kent A.D."/>
        </authorList>
    </citation>
    <scope>NUCLEOTIDE SEQUENCE [LARGE SCALE GENOMIC DNA]</scope>
    <source>
        <strain evidence="14">1</strain>
    </source>
</reference>
<dbReference type="InterPro" id="IPR009100">
    <property type="entry name" value="AcylCoA_DH/oxidase_NM_dom_sf"/>
</dbReference>
<keyword evidence="8" id="KW-0560">Oxidoreductase</keyword>
<dbReference type="Gene3D" id="1.20.140.10">
    <property type="entry name" value="Butyryl-CoA Dehydrogenase, subunit A, domain 3"/>
    <property type="match status" value="2"/>
</dbReference>
<dbReference type="FunFam" id="2.40.110.10:FF:000005">
    <property type="entry name" value="Acyl-coenzyme A oxidase"/>
    <property type="match status" value="1"/>
</dbReference>
<dbReference type="Pfam" id="PF22924">
    <property type="entry name" value="ACOX_C_alpha1"/>
    <property type="match status" value="1"/>
</dbReference>
<name>A0A2N9JLI3_9ACTN</name>
<accession>A0A2N9JLI3</accession>
<evidence type="ECO:0000256" key="5">
    <source>
        <dbReference type="ARBA" id="ARBA00022630"/>
    </source>
</evidence>
<sequence>MSTITADEAVADTTAEVDLGVALNAAFEGRHHERRAAGRAAYPTDGMHRDPSLGLAEARQWTLERLKVLVDHGFGQAIQPAESADEATLVQSLIDFETISHGDLSVAIKSGVQHGLFGGAIASLGNDDQHDRFLGGALSLEVLGCFAMTERGHGSDVQSLETTITFDPEAGDFVVHSPKESSAKTYIGNAAAHGHMAAVFGQLIVDGTEHGVHCILVPIRDDDGSVHEGVTIGDNGHKGGLIGVDNGWISFDHVPVGRDLLLDRFGSVNTDGQYESSIENPNRRFFSMLGALVRGRICIGGGAALATRRALSIATLYAQQRTQFRHPGTEDETPLLDYLAHQRKLLPAIARTYALGFAQNDLIDSFARVASNPDHQPKEQRALETLAAGLKALNTEFANATVQTCREACGGAGYMSENRLTQLRADTDVFATFEGDNTVLLQLVAKGVLTNYREVWGGLDRLGMVQASARMVGSSVIERTGAGLLAERLVATARRKGDAAAFYDRGWHAWMFEERERHSIDSLARRMRAADRDSFEAVNAMQDHVIFVARAHMDRVVLDSFIAGIEACDDGPAKQTLEELCTLFALTSLEADAGWFLAHNRMSDARAKALRKHINQLCGDLRPRATALVEGFGIPAEWLGSAMLEV</sequence>
<feature type="domain" description="Acyl-CoA oxidase C-alpha1" evidence="13">
    <location>
        <begin position="290"/>
        <end position="447"/>
    </location>
</feature>
<dbReference type="PIRSF" id="PIRSF000168">
    <property type="entry name" value="Acyl-CoA_oxidase"/>
    <property type="match status" value="1"/>
</dbReference>
<evidence type="ECO:0000259" key="13">
    <source>
        <dbReference type="Pfam" id="PF22924"/>
    </source>
</evidence>
<dbReference type="InterPro" id="IPR006091">
    <property type="entry name" value="Acyl-CoA_Oxase/DH_mid-dom"/>
</dbReference>
<comment type="similarity">
    <text evidence="3">Belongs to the acyl-CoA oxidase family.</text>
</comment>
<dbReference type="EMBL" id="LT985188">
    <property type="protein sequence ID" value="SPD88895.1"/>
    <property type="molecule type" value="Genomic_DNA"/>
</dbReference>
<dbReference type="FunFam" id="1.20.140.10:FF:000007">
    <property type="entry name" value="Acyl-coenzyme A oxidase"/>
    <property type="match status" value="1"/>
</dbReference>
<keyword evidence="5" id="KW-0285">Flavoprotein</keyword>
<keyword evidence="7" id="KW-0276">Fatty acid metabolism</keyword>
<keyword evidence="9" id="KW-0443">Lipid metabolism</keyword>
<evidence type="ECO:0000259" key="12">
    <source>
        <dbReference type="Pfam" id="PF02770"/>
    </source>
</evidence>
<dbReference type="InterPro" id="IPR046373">
    <property type="entry name" value="Acyl-CoA_Oxase/DH_mid-dom_sf"/>
</dbReference>
<dbReference type="EC" id="1.3.3.6" evidence="4"/>
<evidence type="ECO:0000256" key="6">
    <source>
        <dbReference type="ARBA" id="ARBA00022827"/>
    </source>
</evidence>
<dbReference type="GO" id="GO:0003997">
    <property type="term" value="F:acyl-CoA oxidase activity"/>
    <property type="evidence" value="ECO:0007669"/>
    <property type="project" value="UniProtKB-EC"/>
</dbReference>
<dbReference type="GO" id="GO:0005504">
    <property type="term" value="F:fatty acid binding"/>
    <property type="evidence" value="ECO:0007669"/>
    <property type="project" value="TreeGrafter"/>
</dbReference>
<dbReference type="GO" id="GO:0055088">
    <property type="term" value="P:lipid homeostasis"/>
    <property type="evidence" value="ECO:0007669"/>
    <property type="project" value="TreeGrafter"/>
</dbReference>
<dbReference type="SUPFAM" id="SSF47203">
    <property type="entry name" value="Acyl-CoA dehydrogenase C-terminal domain-like"/>
    <property type="match status" value="2"/>
</dbReference>
<feature type="domain" description="Acyl-CoA oxidase C-terminal" evidence="11">
    <location>
        <begin position="517"/>
        <end position="642"/>
    </location>
</feature>
<dbReference type="FunFam" id="1.20.140.10:FF:000010">
    <property type="entry name" value="Acyl-coenzyme A oxidase"/>
    <property type="match status" value="1"/>
</dbReference>
<protein>
    <recommendedName>
        <fullName evidence="4">acyl-CoA oxidase</fullName>
        <ecNumber evidence="4">1.3.3.6</ecNumber>
    </recommendedName>
</protein>
<dbReference type="InterPro" id="IPR055060">
    <property type="entry name" value="ACOX_C_alpha1"/>
</dbReference>
<dbReference type="KEGG" id="mgg:MPLG2_3865"/>
<dbReference type="Pfam" id="PF02770">
    <property type="entry name" value="Acyl-CoA_dh_M"/>
    <property type="match status" value="1"/>
</dbReference>
<evidence type="ECO:0000256" key="8">
    <source>
        <dbReference type="ARBA" id="ARBA00023002"/>
    </source>
</evidence>
<evidence type="ECO:0000256" key="2">
    <source>
        <dbReference type="ARBA" id="ARBA00004275"/>
    </source>
</evidence>
<evidence type="ECO:0000256" key="3">
    <source>
        <dbReference type="ARBA" id="ARBA00006288"/>
    </source>
</evidence>
<dbReference type="Proteomes" id="UP000238164">
    <property type="component" value="Chromosome 1"/>
</dbReference>
<dbReference type="OrthoDB" id="1144545at2"/>
<feature type="domain" description="Acyl-CoA oxidase/dehydrogenase middle" evidence="12">
    <location>
        <begin position="145"/>
        <end position="254"/>
    </location>
</feature>
<dbReference type="GO" id="GO:0033540">
    <property type="term" value="P:fatty acid beta-oxidation using acyl-CoA oxidase"/>
    <property type="evidence" value="ECO:0007669"/>
    <property type="project" value="TreeGrafter"/>
</dbReference>
<comment type="subcellular location">
    <subcellularLocation>
        <location evidence="2">Peroxisome</location>
    </subcellularLocation>
</comment>
<evidence type="ECO:0000256" key="1">
    <source>
        <dbReference type="ARBA" id="ARBA00001974"/>
    </source>
</evidence>
<dbReference type="RefSeq" id="WP_105187298.1">
    <property type="nucleotide sequence ID" value="NZ_BAAAGO010000026.1"/>
</dbReference>
<evidence type="ECO:0000313" key="15">
    <source>
        <dbReference type="Proteomes" id="UP000238164"/>
    </source>
</evidence>
<evidence type="ECO:0000259" key="11">
    <source>
        <dbReference type="Pfam" id="PF01756"/>
    </source>
</evidence>
<comment type="cofactor">
    <cofactor evidence="1">
        <name>FAD</name>
        <dbReference type="ChEBI" id="CHEBI:57692"/>
    </cofactor>
</comment>
<dbReference type="AlphaFoldDB" id="A0A2N9JLI3"/>
<evidence type="ECO:0000256" key="9">
    <source>
        <dbReference type="ARBA" id="ARBA00023098"/>
    </source>
</evidence>
<evidence type="ECO:0000256" key="7">
    <source>
        <dbReference type="ARBA" id="ARBA00022832"/>
    </source>
</evidence>
<evidence type="ECO:0000256" key="4">
    <source>
        <dbReference type="ARBA" id="ARBA00012870"/>
    </source>
</evidence>
<evidence type="ECO:0000256" key="10">
    <source>
        <dbReference type="ARBA" id="ARBA00023140"/>
    </source>
</evidence>
<keyword evidence="6" id="KW-0274">FAD</keyword>
<dbReference type="GO" id="GO:0071949">
    <property type="term" value="F:FAD binding"/>
    <property type="evidence" value="ECO:0007669"/>
    <property type="project" value="InterPro"/>
</dbReference>
<dbReference type="Gene3D" id="2.40.110.10">
    <property type="entry name" value="Butyryl-CoA Dehydrogenase, subunit A, domain 2"/>
    <property type="match status" value="1"/>
</dbReference>
<evidence type="ECO:0000313" key="14">
    <source>
        <dbReference type="EMBL" id="SPD88895.1"/>
    </source>
</evidence>
<dbReference type="InterPro" id="IPR012258">
    <property type="entry name" value="Acyl-CoA_oxidase"/>
</dbReference>
<dbReference type="Pfam" id="PF01756">
    <property type="entry name" value="ACOX"/>
    <property type="match status" value="1"/>
</dbReference>
<keyword evidence="10" id="KW-0576">Peroxisome</keyword>
<proteinExistence type="inferred from homology"/>
<dbReference type="PANTHER" id="PTHR10909:SF382">
    <property type="entry name" value="ACYL-COENZYME A OXIDASE"/>
    <property type="match status" value="1"/>
</dbReference>
<keyword evidence="15" id="KW-1185">Reference proteome</keyword>
<dbReference type="InterPro" id="IPR036250">
    <property type="entry name" value="AcylCo_DH-like_C"/>
</dbReference>